<protein>
    <submittedName>
        <fullName evidence="1">Uncharacterized protein</fullName>
    </submittedName>
</protein>
<gene>
    <name evidence="1" type="ORF">ABS33_07605</name>
</gene>
<evidence type="ECO:0000313" key="2">
    <source>
        <dbReference type="Proteomes" id="UP000051220"/>
    </source>
</evidence>
<sequence>MPLADPQRLLLVALQEYLEAVASQKAPNPPDLLPHCVRLEELETKFSSQLDPRLAHFLESKSYRKAHDYLASLPTSALANAKDSAQSCSR</sequence>
<accession>A0A0R2XDL1</accession>
<proteinExistence type="predicted"/>
<name>A0A0R2XDL1_9BACT</name>
<reference evidence="1 2" key="1">
    <citation type="submission" date="2015-10" db="EMBL/GenBank/DDBJ databases">
        <title>Metagenome-Assembled Genomes uncover a global brackish microbiome.</title>
        <authorList>
            <person name="Hugerth L.W."/>
            <person name="Larsson J."/>
            <person name="Alneberg J."/>
            <person name="Lindh M.V."/>
            <person name="Legrand C."/>
            <person name="Pinhassi J."/>
            <person name="Andersson A.F."/>
        </authorList>
    </citation>
    <scope>NUCLEOTIDE SEQUENCE [LARGE SCALE GENOMIC DNA]</scope>
    <source>
        <strain evidence="1">BACL9 MAG-120924-bin69</strain>
    </source>
</reference>
<comment type="caution">
    <text evidence="1">The sequence shown here is derived from an EMBL/GenBank/DDBJ whole genome shotgun (WGS) entry which is preliminary data.</text>
</comment>
<evidence type="ECO:0000313" key="1">
    <source>
        <dbReference type="EMBL" id="KRP31915.1"/>
    </source>
</evidence>
<dbReference type="EMBL" id="LIDN01000356">
    <property type="protein sequence ID" value="KRP31915.1"/>
    <property type="molecule type" value="Genomic_DNA"/>
</dbReference>
<organism evidence="1 2">
    <name type="scientific">Verrucomicrobia subdivision 6 bacterium BACL9 MAG-120924-bin69</name>
    <dbReference type="NCBI Taxonomy" id="1655635"/>
    <lineage>
        <taxon>Bacteria</taxon>
        <taxon>Pseudomonadati</taxon>
        <taxon>Verrucomicrobiota</taxon>
        <taxon>Verrucomicrobiia</taxon>
        <taxon>Verrucomicrobiales</taxon>
        <taxon>Verrucomicrobia subdivision 6</taxon>
    </lineage>
</organism>
<dbReference type="Proteomes" id="UP000051220">
    <property type="component" value="Unassembled WGS sequence"/>
</dbReference>
<dbReference type="AlphaFoldDB" id="A0A0R2XDL1"/>